<evidence type="ECO:0000313" key="1">
    <source>
        <dbReference type="EMBL" id="RFZ91146.1"/>
    </source>
</evidence>
<dbReference type="Proteomes" id="UP000264217">
    <property type="component" value="Unassembled WGS sequence"/>
</dbReference>
<proteinExistence type="predicted"/>
<dbReference type="EMBL" id="QWDC01000003">
    <property type="protein sequence ID" value="RFZ91146.1"/>
    <property type="molecule type" value="Genomic_DNA"/>
</dbReference>
<gene>
    <name evidence="1" type="ORF">D0C36_19585</name>
</gene>
<dbReference type="AlphaFoldDB" id="A0A372NQD5"/>
<accession>A0A372NQD5</accession>
<comment type="caution">
    <text evidence="1">The sequence shown here is derived from an EMBL/GenBank/DDBJ whole genome shotgun (WGS) entry which is preliminary data.</text>
</comment>
<reference evidence="1 2" key="1">
    <citation type="submission" date="2018-08" db="EMBL/GenBank/DDBJ databases">
        <title>Mucilaginibacter sp. MYSH2.</title>
        <authorList>
            <person name="Seo T."/>
        </authorList>
    </citation>
    <scope>NUCLEOTIDE SEQUENCE [LARGE SCALE GENOMIC DNA]</scope>
    <source>
        <strain evidence="1 2">MYSH2</strain>
    </source>
</reference>
<protein>
    <recommendedName>
        <fullName evidence="3">VOC domain-containing protein</fullName>
    </recommendedName>
</protein>
<dbReference type="OrthoDB" id="799826at2"/>
<organism evidence="1 2">
    <name type="scientific">Mucilaginibacter conchicola</name>
    <dbReference type="NCBI Taxonomy" id="2303333"/>
    <lineage>
        <taxon>Bacteria</taxon>
        <taxon>Pseudomonadati</taxon>
        <taxon>Bacteroidota</taxon>
        <taxon>Sphingobacteriia</taxon>
        <taxon>Sphingobacteriales</taxon>
        <taxon>Sphingobacteriaceae</taxon>
        <taxon>Mucilaginibacter</taxon>
    </lineage>
</organism>
<evidence type="ECO:0000313" key="2">
    <source>
        <dbReference type="Proteomes" id="UP000264217"/>
    </source>
</evidence>
<dbReference type="RefSeq" id="WP_117393349.1">
    <property type="nucleotide sequence ID" value="NZ_QWDC01000003.1"/>
</dbReference>
<dbReference type="SUPFAM" id="SSF54593">
    <property type="entry name" value="Glyoxalase/Bleomycin resistance protein/Dihydroxybiphenyl dioxygenase"/>
    <property type="match status" value="1"/>
</dbReference>
<keyword evidence="2" id="KW-1185">Reference proteome</keyword>
<sequence>MPAKIITGQGVKILATTKMKKTISLHRVSFRGETAKGSPMERFATNVLNAKNILEEPGLKLCQLEDGTLLEFYGTGSFPPENMFKNGNTVISFRVPDLQQSVARLLEEGARLVADIKFPCSGFAFCHVQLKDDHIIGLFEEL</sequence>
<name>A0A372NQD5_9SPHI</name>
<dbReference type="InterPro" id="IPR029068">
    <property type="entry name" value="Glyas_Bleomycin-R_OHBP_Dase"/>
</dbReference>
<evidence type="ECO:0008006" key="3">
    <source>
        <dbReference type="Google" id="ProtNLM"/>
    </source>
</evidence>
<dbReference type="Gene3D" id="3.10.180.10">
    <property type="entry name" value="2,3-Dihydroxybiphenyl 1,2-Dioxygenase, domain 1"/>
    <property type="match status" value="1"/>
</dbReference>